<accession>A0A2U9II64</accession>
<evidence type="ECO:0000256" key="1">
    <source>
        <dbReference type="SAM" id="Phobius"/>
    </source>
</evidence>
<protein>
    <submittedName>
        <fullName evidence="2">Uncharacterized protein</fullName>
    </submittedName>
</protein>
<dbReference type="RefSeq" id="WP_110271579.1">
    <property type="nucleotide sequence ID" value="NZ_CP029289.2"/>
</dbReference>
<feature type="transmembrane region" description="Helical" evidence="1">
    <location>
        <begin position="20"/>
        <end position="39"/>
    </location>
</feature>
<gene>
    <name evidence="2" type="ORF">DFR85_15020</name>
</gene>
<feature type="transmembrane region" description="Helical" evidence="1">
    <location>
        <begin position="188"/>
        <end position="210"/>
    </location>
</feature>
<sequence>MISFLFLKRMIKRSYSTTIYFLIASIILLIINIYEIVTIKIILPFILISLLMSPSFFGIMFSSLTVSLFIDDRQNGLLEFFIAEGIKSRKIYNEYVLAFLLISIPITVIVSIILGLLVSNLYYMILILINSIGISWMIIPPSLYLSYLQKIAGSSRSPLGTYIGFTILLSYIYSGTIIKSAIGIQNLMLYAGITILLIAILLTIVIGYTIKSEKLIP</sequence>
<evidence type="ECO:0000313" key="2">
    <source>
        <dbReference type="EMBL" id="AWR95701.1"/>
    </source>
</evidence>
<evidence type="ECO:0000313" key="3">
    <source>
        <dbReference type="Proteomes" id="UP000248044"/>
    </source>
</evidence>
<dbReference type="OrthoDB" id="43784at2157"/>
<feature type="transmembrane region" description="Helical" evidence="1">
    <location>
        <begin position="45"/>
        <end position="70"/>
    </location>
</feature>
<dbReference type="KEGG" id="abri:DFR85_15020"/>
<dbReference type="AlphaFoldDB" id="A0A2U9II64"/>
<dbReference type="Proteomes" id="UP000248044">
    <property type="component" value="Chromosome"/>
</dbReference>
<dbReference type="EMBL" id="CP029289">
    <property type="protein sequence ID" value="AWR95701.1"/>
    <property type="molecule type" value="Genomic_DNA"/>
</dbReference>
<name>A0A2U9II64_9CREN</name>
<feature type="transmembrane region" description="Helical" evidence="1">
    <location>
        <begin position="95"/>
        <end position="117"/>
    </location>
</feature>
<keyword evidence="1" id="KW-1133">Transmembrane helix</keyword>
<feature type="transmembrane region" description="Helical" evidence="1">
    <location>
        <begin position="159"/>
        <end position="182"/>
    </location>
</feature>
<reference evidence="2 3" key="1">
    <citation type="submission" date="2018-05" db="EMBL/GenBank/DDBJ databases">
        <title>Complete Genome Sequences of Extremely Thermoacidophilic, Metal-Mobilizing Type-Strain Members of the Archaeal Family Sulfolobaceae: Acidianus brierleyi DSM-1651T, Acidianus sulfidivorans DSM-18786T, Metallosphaera hakonensis DSM-7519T, and Metallosphaera prunae DSM-10039T.</title>
        <authorList>
            <person name="Counts J.A."/>
            <person name="Kelly R.M."/>
        </authorList>
    </citation>
    <scope>NUCLEOTIDE SEQUENCE [LARGE SCALE GENOMIC DNA]</scope>
    <source>
        <strain evidence="2 3">DSM 1651</strain>
    </source>
</reference>
<keyword evidence="1" id="KW-0472">Membrane</keyword>
<organism evidence="2 3">
    <name type="scientific">Acidianus brierleyi</name>
    <dbReference type="NCBI Taxonomy" id="41673"/>
    <lineage>
        <taxon>Archaea</taxon>
        <taxon>Thermoproteota</taxon>
        <taxon>Thermoprotei</taxon>
        <taxon>Sulfolobales</taxon>
        <taxon>Sulfolobaceae</taxon>
        <taxon>Acidianus</taxon>
    </lineage>
</organism>
<dbReference type="GeneID" id="36833494"/>
<proteinExistence type="predicted"/>
<feature type="transmembrane region" description="Helical" evidence="1">
    <location>
        <begin position="123"/>
        <end position="147"/>
    </location>
</feature>
<keyword evidence="3" id="KW-1185">Reference proteome</keyword>
<keyword evidence="1" id="KW-0812">Transmembrane</keyword>